<proteinExistence type="predicted"/>
<accession>A0A1G8ATC3</accession>
<reference evidence="2 3" key="1">
    <citation type="submission" date="2016-10" db="EMBL/GenBank/DDBJ databases">
        <authorList>
            <person name="de Groot N.N."/>
        </authorList>
    </citation>
    <scope>NUCLEOTIDE SEQUENCE [LARGE SCALE GENOMIC DNA]</scope>
    <source>
        <strain evidence="2 3">CGMCC 1.10267</strain>
    </source>
</reference>
<evidence type="ECO:0000313" key="2">
    <source>
        <dbReference type="EMBL" id="SDH24248.1"/>
    </source>
</evidence>
<protein>
    <submittedName>
        <fullName evidence="2">Uncharacterized protein</fullName>
    </submittedName>
</protein>
<keyword evidence="1" id="KW-1133">Transmembrane helix</keyword>
<evidence type="ECO:0000313" key="3">
    <source>
        <dbReference type="Proteomes" id="UP000199495"/>
    </source>
</evidence>
<name>A0A1G8ATC3_9HYPH</name>
<gene>
    <name evidence="2" type="ORF">SAMN04487974_1408</name>
</gene>
<sequence>MAFGRLSVHIDRRMVIIIAASFSAVMALALFLVGRYWGQAVLPLAFVSGIFTFPIYALCVAHVNDLITVESFVEVSGSLFC</sequence>
<dbReference type="STRING" id="440168.SAMN04487974_1408"/>
<keyword evidence="1" id="KW-0472">Membrane</keyword>
<dbReference type="SUPFAM" id="SSF103473">
    <property type="entry name" value="MFS general substrate transporter"/>
    <property type="match status" value="1"/>
</dbReference>
<organism evidence="2 3">
    <name type="scientific">Pelagibacterium luteolum</name>
    <dbReference type="NCBI Taxonomy" id="440168"/>
    <lineage>
        <taxon>Bacteria</taxon>
        <taxon>Pseudomonadati</taxon>
        <taxon>Pseudomonadota</taxon>
        <taxon>Alphaproteobacteria</taxon>
        <taxon>Hyphomicrobiales</taxon>
        <taxon>Devosiaceae</taxon>
        <taxon>Pelagibacterium</taxon>
    </lineage>
</organism>
<dbReference type="InterPro" id="IPR036259">
    <property type="entry name" value="MFS_trans_sf"/>
</dbReference>
<feature type="transmembrane region" description="Helical" evidence="1">
    <location>
        <begin position="14"/>
        <end position="34"/>
    </location>
</feature>
<evidence type="ECO:0000256" key="1">
    <source>
        <dbReference type="SAM" id="Phobius"/>
    </source>
</evidence>
<dbReference type="AlphaFoldDB" id="A0A1G8ATC3"/>
<dbReference type="Proteomes" id="UP000199495">
    <property type="component" value="Unassembled WGS sequence"/>
</dbReference>
<keyword evidence="1" id="KW-0812">Transmembrane</keyword>
<keyword evidence="3" id="KW-1185">Reference proteome</keyword>
<feature type="transmembrane region" description="Helical" evidence="1">
    <location>
        <begin position="40"/>
        <end position="61"/>
    </location>
</feature>
<dbReference type="EMBL" id="FNCS01000040">
    <property type="protein sequence ID" value="SDH24248.1"/>
    <property type="molecule type" value="Genomic_DNA"/>
</dbReference>